<feature type="signal peptide" evidence="1">
    <location>
        <begin position="1"/>
        <end position="20"/>
    </location>
</feature>
<dbReference type="RefSeq" id="WP_125068477.1">
    <property type="nucleotide sequence ID" value="NZ_CP032548.1"/>
</dbReference>
<dbReference type="Proteomes" id="UP000274593">
    <property type="component" value="Chromosome"/>
</dbReference>
<accession>A0A3S8RA01</accession>
<dbReference type="InterPro" id="IPR038765">
    <property type="entry name" value="Papain-like_cys_pep_sf"/>
</dbReference>
<dbReference type="Gene3D" id="3.10.620.30">
    <property type="match status" value="1"/>
</dbReference>
<name>A0A3S8RA01_9FLAO</name>
<dbReference type="PANTHER" id="PTHR46333:SF2">
    <property type="entry name" value="CYTOKINESIS PROTEIN 3"/>
    <property type="match status" value="1"/>
</dbReference>
<protein>
    <recommendedName>
        <fullName evidence="2">Transglutaminase-like domain-containing protein</fullName>
    </recommendedName>
</protein>
<evidence type="ECO:0000259" key="2">
    <source>
        <dbReference type="SMART" id="SM00460"/>
    </source>
</evidence>
<dbReference type="SMART" id="SM00460">
    <property type="entry name" value="TGc"/>
    <property type="match status" value="1"/>
</dbReference>
<feature type="domain" description="Transglutaminase-like" evidence="2">
    <location>
        <begin position="107"/>
        <end position="174"/>
    </location>
</feature>
<evidence type="ECO:0000256" key="1">
    <source>
        <dbReference type="SAM" id="SignalP"/>
    </source>
</evidence>
<dbReference type="AlphaFoldDB" id="A0A3S8RA01"/>
<evidence type="ECO:0000313" key="4">
    <source>
        <dbReference type="Proteomes" id="UP000274593"/>
    </source>
</evidence>
<dbReference type="InterPro" id="IPR052557">
    <property type="entry name" value="CAP/Cytokinesis_protein"/>
</dbReference>
<evidence type="ECO:0000313" key="3">
    <source>
        <dbReference type="EMBL" id="AZJ36598.1"/>
    </source>
</evidence>
<dbReference type="KEGG" id="tsig:D6T69_14085"/>
<gene>
    <name evidence="3" type="ORF">D6T69_14085</name>
</gene>
<organism evidence="3 4">
    <name type="scientific">Tenacibaculum singaporense</name>
    <dbReference type="NCBI Taxonomy" id="2358479"/>
    <lineage>
        <taxon>Bacteria</taxon>
        <taxon>Pseudomonadati</taxon>
        <taxon>Bacteroidota</taxon>
        <taxon>Flavobacteriia</taxon>
        <taxon>Flavobacteriales</taxon>
        <taxon>Flavobacteriaceae</taxon>
        <taxon>Tenacibaculum</taxon>
    </lineage>
</organism>
<dbReference type="SUPFAM" id="SSF54001">
    <property type="entry name" value="Cysteine proteinases"/>
    <property type="match status" value="1"/>
</dbReference>
<dbReference type="Pfam" id="PF01841">
    <property type="entry name" value="Transglut_core"/>
    <property type="match status" value="1"/>
</dbReference>
<keyword evidence="4" id="KW-1185">Reference proteome</keyword>
<reference evidence="3 4" key="1">
    <citation type="submission" date="2018-09" db="EMBL/GenBank/DDBJ databases">
        <title>Insights into the microbiota of Asian seabass (Lates calcarifer) with tenacibaculosis symptoms and description of sp. nov. Tenacibaculum singaporense.</title>
        <authorList>
            <person name="Miyake S."/>
            <person name="Soh M."/>
            <person name="Azman M.N."/>
            <person name="Ngoh S.Y."/>
            <person name="Orban L."/>
        </authorList>
    </citation>
    <scope>NUCLEOTIDE SEQUENCE [LARGE SCALE GENOMIC DNA]</scope>
    <source>
        <strain evidence="3 4">DSM 106434</strain>
    </source>
</reference>
<dbReference type="GO" id="GO:0005737">
    <property type="term" value="C:cytoplasm"/>
    <property type="evidence" value="ECO:0007669"/>
    <property type="project" value="TreeGrafter"/>
</dbReference>
<dbReference type="InterPro" id="IPR002931">
    <property type="entry name" value="Transglutaminase-like"/>
</dbReference>
<keyword evidence="1" id="KW-0732">Signal</keyword>
<proteinExistence type="predicted"/>
<feature type="chain" id="PRO_5019004061" description="Transglutaminase-like domain-containing protein" evidence="1">
    <location>
        <begin position="21"/>
        <end position="321"/>
    </location>
</feature>
<dbReference type="EMBL" id="CP032548">
    <property type="protein sequence ID" value="AZJ36598.1"/>
    <property type="molecule type" value="Genomic_DNA"/>
</dbReference>
<dbReference type="PANTHER" id="PTHR46333">
    <property type="entry name" value="CYTOKINESIS PROTEIN 3"/>
    <property type="match status" value="1"/>
</dbReference>
<sequence>MKKTLSFLLLLLFFSNISFSQDLTKVDKIMYSYNGITSIKELSERIDYDFKTDIEKVRAIYTWIALNIEYDYFPSKLLKSPELFVFNNDGDLKRIKQRKIRQAAQKTFKTKKGVCIGFAYLFHNICNLINIKSELIYGYTRTSADRIGIIPEEKNHVWNAVKINNEWILMDVTFGSGYLYKNVWQRHLNLEYFNVKRSKLRLTHFPADIKWHTFLNQKPLKEFCYAPLYKKGFQKNKLEVLAPKSGKIVTSNNNRIHIKLKKTDKIKDVKYLFSSNYKIHNAQIINKEAFSSIYLKPPKKNTTLHIYVNNELSLEYKVKVN</sequence>